<dbReference type="InterPro" id="IPR012296">
    <property type="entry name" value="Nuclease_put_TT1808"/>
</dbReference>
<dbReference type="RefSeq" id="WP_088431126.1">
    <property type="nucleotide sequence ID" value="NZ_CP021983.2"/>
</dbReference>
<name>A0A1Z3HTW0_9CYAN</name>
<dbReference type="KEGG" id="hhg:XM38_047220"/>
<dbReference type="InterPro" id="IPR008538">
    <property type="entry name" value="Uma2"/>
</dbReference>
<dbReference type="PANTHER" id="PTHR47152:SF2">
    <property type="entry name" value="SLR2084 PROTEIN"/>
    <property type="match status" value="1"/>
</dbReference>
<protein>
    <recommendedName>
        <fullName evidence="1">Putative restriction endonuclease domain-containing protein</fullName>
    </recommendedName>
</protein>
<accession>A0A1Z3HTW0</accession>
<dbReference type="OrthoDB" id="5768410at2"/>
<dbReference type="Gene3D" id="3.90.1570.10">
    <property type="entry name" value="tt1808, chain A"/>
    <property type="match status" value="1"/>
</dbReference>
<feature type="domain" description="Putative restriction endonuclease" evidence="1">
    <location>
        <begin position="31"/>
        <end position="182"/>
    </location>
</feature>
<evidence type="ECO:0000313" key="3">
    <source>
        <dbReference type="Proteomes" id="UP000191901"/>
    </source>
</evidence>
<sequence length="221" mass="24504">MVLISTQISELDLDNFDGQLTQTVVLSNISWQTYRAMLADLGDHRATRIAYNQGVLTLKMPSKLHEIINRLLGQIVTTLTEVLGLEVLNVGSMTLNRPDLQQGAEPDTGFYIQHAPQLEGLDPVIPEKLPPDLVIAVGITSPSTQRLHIYAALEVPEVWRYSKRQGLVIYQLTPTGYAASAVSLAFPQVTAADLNGFLEQRQSQSENQVMRSVRHWSQSLA</sequence>
<organism evidence="2 3">
    <name type="scientific">Halomicronema hongdechloris C2206</name>
    <dbReference type="NCBI Taxonomy" id="1641165"/>
    <lineage>
        <taxon>Bacteria</taxon>
        <taxon>Bacillati</taxon>
        <taxon>Cyanobacteriota</taxon>
        <taxon>Cyanophyceae</taxon>
        <taxon>Nodosilineales</taxon>
        <taxon>Nodosilineaceae</taxon>
        <taxon>Halomicronema</taxon>
    </lineage>
</organism>
<dbReference type="STRING" id="1641165.XM38_02310"/>
<dbReference type="EMBL" id="CP021983">
    <property type="protein sequence ID" value="ASC73750.1"/>
    <property type="molecule type" value="Genomic_DNA"/>
</dbReference>
<proteinExistence type="predicted"/>
<evidence type="ECO:0000259" key="1">
    <source>
        <dbReference type="Pfam" id="PF05685"/>
    </source>
</evidence>
<dbReference type="PANTHER" id="PTHR47152">
    <property type="entry name" value="SLR2084 PROTEIN-RELATED"/>
    <property type="match status" value="1"/>
</dbReference>
<reference evidence="2 3" key="1">
    <citation type="journal article" date="2016" name="Biochim. Biophys. Acta">
        <title>Characterization of red-shifted phycobilisomes isolated from the chlorophyll f-containing cyanobacterium Halomicronema hongdechloris.</title>
        <authorList>
            <person name="Li Y."/>
            <person name="Lin Y."/>
            <person name="Garvey C.J."/>
            <person name="Birch D."/>
            <person name="Corkery R.W."/>
            <person name="Loughlin P.C."/>
            <person name="Scheer H."/>
            <person name="Willows R.D."/>
            <person name="Chen M."/>
        </authorList>
    </citation>
    <scope>NUCLEOTIDE SEQUENCE [LARGE SCALE GENOMIC DNA]</scope>
    <source>
        <strain evidence="2 3">C2206</strain>
    </source>
</reference>
<evidence type="ECO:0000313" key="2">
    <source>
        <dbReference type="EMBL" id="ASC73750.1"/>
    </source>
</evidence>
<dbReference type="CDD" id="cd06260">
    <property type="entry name" value="DUF820-like"/>
    <property type="match status" value="1"/>
</dbReference>
<dbReference type="Pfam" id="PF05685">
    <property type="entry name" value="Uma2"/>
    <property type="match status" value="1"/>
</dbReference>
<dbReference type="Proteomes" id="UP000191901">
    <property type="component" value="Chromosome"/>
</dbReference>
<dbReference type="AlphaFoldDB" id="A0A1Z3HTW0"/>
<gene>
    <name evidence="2" type="ORF">XM38_047220</name>
</gene>
<keyword evidence="3" id="KW-1185">Reference proteome</keyword>